<dbReference type="InterPro" id="IPR034428">
    <property type="entry name" value="ThiH/NoCL/HydG-like"/>
</dbReference>
<dbReference type="RefSeq" id="WP_078809573.1">
    <property type="nucleotide sequence ID" value="NZ_FUWM01000008.1"/>
</dbReference>
<dbReference type="SFLD" id="SFLDF00301">
    <property type="entry name" value="2-iminoacetate_synthase_(ThiH)"/>
    <property type="match status" value="1"/>
</dbReference>
<evidence type="ECO:0000259" key="7">
    <source>
        <dbReference type="SMART" id="SM00876"/>
    </source>
</evidence>
<evidence type="ECO:0000313" key="8">
    <source>
        <dbReference type="EMBL" id="SJZ52241.1"/>
    </source>
</evidence>
<keyword evidence="5" id="KW-0408">Iron</keyword>
<dbReference type="SUPFAM" id="SSF102114">
    <property type="entry name" value="Radical SAM enzymes"/>
    <property type="match status" value="1"/>
</dbReference>
<evidence type="ECO:0000313" key="9">
    <source>
        <dbReference type="Proteomes" id="UP000190625"/>
    </source>
</evidence>
<accession>A0A1T4LC54</accession>
<reference evidence="9" key="1">
    <citation type="submission" date="2017-02" db="EMBL/GenBank/DDBJ databases">
        <authorList>
            <person name="Varghese N."/>
            <person name="Submissions S."/>
        </authorList>
    </citation>
    <scope>NUCLEOTIDE SEQUENCE [LARGE SCALE GENOMIC DNA]</scope>
    <source>
        <strain evidence="9">ATCC BAA-73</strain>
    </source>
</reference>
<dbReference type="Pfam" id="PF06968">
    <property type="entry name" value="BATS"/>
    <property type="match status" value="1"/>
</dbReference>
<dbReference type="EMBL" id="FUWM01000008">
    <property type="protein sequence ID" value="SJZ52241.1"/>
    <property type="molecule type" value="Genomic_DNA"/>
</dbReference>
<dbReference type="InterPro" id="IPR010722">
    <property type="entry name" value="BATS_dom"/>
</dbReference>
<dbReference type="STRING" id="142842.SAMN02745118_01077"/>
<dbReference type="OrthoDB" id="9801120at2"/>
<keyword evidence="3" id="KW-0949">S-adenosyl-L-methionine</keyword>
<dbReference type="Pfam" id="PF04055">
    <property type="entry name" value="Radical_SAM"/>
    <property type="match status" value="1"/>
</dbReference>
<evidence type="ECO:0000256" key="6">
    <source>
        <dbReference type="ARBA" id="ARBA00023014"/>
    </source>
</evidence>
<keyword evidence="4" id="KW-0479">Metal-binding</keyword>
<dbReference type="PANTHER" id="PTHR43583:SF1">
    <property type="entry name" value="2-IMINOACETATE SYNTHASE"/>
    <property type="match status" value="1"/>
</dbReference>
<dbReference type="InterPro" id="IPR012726">
    <property type="entry name" value="ThiH"/>
</dbReference>
<dbReference type="InterPro" id="IPR058240">
    <property type="entry name" value="rSAM_sf"/>
</dbReference>
<dbReference type="GO" id="GO:0005506">
    <property type="term" value="F:iron ion binding"/>
    <property type="evidence" value="ECO:0007669"/>
    <property type="project" value="InterPro"/>
</dbReference>
<sequence length="375" mass="43264">MSFYDQYLELADFDFVAYWNELSDQDIEQILEKDRIDYLDFLALLSKRAERYLEPMAQRAQKLTIKHFGKVVFLYTPLYLANYCVNQCLYCSFNTKESIERKKLGLSEIAKEAEAIAKMGFRHILILTGESRRDTSVSYIKEAVELLTDYFDSIAIEIYPLKTEEYRELVEAGVDSLTIYQEVYNQDVYDQVHLAGPKKDYQFRLNAPERGCQAGMRAVNIGALLGLNDWRKEAFFTGLHAKYLQDNYLETEISLSLPRIRPHLGAYQPKDEVQDKKLVQNLLALRLFLPRAGLNISTRERAELRDNLIGLGVTKMSAAAKTSVGGYAQTNETIDINVDQDDCQFETSDKRSVKEVTAMLHQQGYQSVFKNWHIF</sequence>
<dbReference type="SFLD" id="SFLDG01060">
    <property type="entry name" value="BATS_domain_containing"/>
    <property type="match status" value="1"/>
</dbReference>
<evidence type="ECO:0000256" key="1">
    <source>
        <dbReference type="ARBA" id="ARBA00001966"/>
    </source>
</evidence>
<dbReference type="InterPro" id="IPR007197">
    <property type="entry name" value="rSAM"/>
</dbReference>
<dbReference type="SFLD" id="SFLDS00029">
    <property type="entry name" value="Radical_SAM"/>
    <property type="match status" value="1"/>
</dbReference>
<organism evidence="8 9">
    <name type="scientific">Selenihalanaerobacter shriftii</name>
    <dbReference type="NCBI Taxonomy" id="142842"/>
    <lineage>
        <taxon>Bacteria</taxon>
        <taxon>Bacillati</taxon>
        <taxon>Bacillota</taxon>
        <taxon>Clostridia</taxon>
        <taxon>Halanaerobiales</taxon>
        <taxon>Halobacteroidaceae</taxon>
        <taxon>Selenihalanaerobacter</taxon>
    </lineage>
</organism>
<keyword evidence="2" id="KW-0004">4Fe-4S</keyword>
<dbReference type="Gene3D" id="3.20.20.70">
    <property type="entry name" value="Aldolase class I"/>
    <property type="match status" value="1"/>
</dbReference>
<dbReference type="SFLD" id="SFLDG01081">
    <property type="entry name" value="cleavage_of_the_Ca-Cb_bond_in"/>
    <property type="match status" value="1"/>
</dbReference>
<dbReference type="NCBIfam" id="TIGR02351">
    <property type="entry name" value="thiH"/>
    <property type="match status" value="1"/>
</dbReference>
<evidence type="ECO:0000256" key="3">
    <source>
        <dbReference type="ARBA" id="ARBA00022691"/>
    </source>
</evidence>
<keyword evidence="6" id="KW-0411">Iron-sulfur</keyword>
<keyword evidence="9" id="KW-1185">Reference proteome</keyword>
<dbReference type="CDD" id="cd01335">
    <property type="entry name" value="Radical_SAM"/>
    <property type="match status" value="1"/>
</dbReference>
<proteinExistence type="predicted"/>
<evidence type="ECO:0000256" key="5">
    <source>
        <dbReference type="ARBA" id="ARBA00023004"/>
    </source>
</evidence>
<protein>
    <submittedName>
        <fullName evidence="8">2-iminoacetate synthase</fullName>
    </submittedName>
</protein>
<dbReference type="AlphaFoldDB" id="A0A1T4LC54"/>
<name>A0A1T4LC54_9FIRM</name>
<dbReference type="GO" id="GO:0051539">
    <property type="term" value="F:4 iron, 4 sulfur cluster binding"/>
    <property type="evidence" value="ECO:0007669"/>
    <property type="project" value="UniProtKB-KW"/>
</dbReference>
<dbReference type="Proteomes" id="UP000190625">
    <property type="component" value="Unassembled WGS sequence"/>
</dbReference>
<dbReference type="PANTHER" id="PTHR43583">
    <property type="entry name" value="2-IMINOACETATE SYNTHASE"/>
    <property type="match status" value="1"/>
</dbReference>
<dbReference type="GO" id="GO:0009228">
    <property type="term" value="P:thiamine biosynthetic process"/>
    <property type="evidence" value="ECO:0007669"/>
    <property type="project" value="InterPro"/>
</dbReference>
<dbReference type="GO" id="GO:0003824">
    <property type="term" value="F:catalytic activity"/>
    <property type="evidence" value="ECO:0007669"/>
    <property type="project" value="InterPro"/>
</dbReference>
<dbReference type="InterPro" id="IPR013785">
    <property type="entry name" value="Aldolase_TIM"/>
</dbReference>
<feature type="domain" description="Biotin and thiamin synthesis-associated" evidence="7">
    <location>
        <begin position="256"/>
        <end position="367"/>
    </location>
</feature>
<evidence type="ECO:0000256" key="2">
    <source>
        <dbReference type="ARBA" id="ARBA00022485"/>
    </source>
</evidence>
<gene>
    <name evidence="8" type="ORF">SAMN02745118_01077</name>
</gene>
<comment type="cofactor">
    <cofactor evidence="1">
        <name>[4Fe-4S] cluster</name>
        <dbReference type="ChEBI" id="CHEBI:49883"/>
    </cofactor>
</comment>
<dbReference type="SMART" id="SM00876">
    <property type="entry name" value="BATS"/>
    <property type="match status" value="1"/>
</dbReference>
<evidence type="ECO:0000256" key="4">
    <source>
        <dbReference type="ARBA" id="ARBA00022723"/>
    </source>
</evidence>